<proteinExistence type="predicted"/>
<feature type="non-terminal residue" evidence="2">
    <location>
        <position position="1"/>
    </location>
</feature>
<feature type="non-terminal residue" evidence="2">
    <location>
        <position position="467"/>
    </location>
</feature>
<reference evidence="2" key="1">
    <citation type="submission" date="2020-02" db="EMBL/GenBank/DDBJ databases">
        <authorList>
            <person name="Meier V. D."/>
        </authorList>
    </citation>
    <scope>NUCLEOTIDE SEQUENCE</scope>
    <source>
        <strain evidence="2">AVDCRST_MAG68</strain>
    </source>
</reference>
<organism evidence="2">
    <name type="scientific">uncultured Gemmatimonadota bacterium</name>
    <dbReference type="NCBI Taxonomy" id="203437"/>
    <lineage>
        <taxon>Bacteria</taxon>
        <taxon>Pseudomonadati</taxon>
        <taxon>Gemmatimonadota</taxon>
        <taxon>environmental samples</taxon>
    </lineage>
</organism>
<sequence length="467" mass="53054">APISPPRACRRRPAGGLRRPAHRARAGRAEHPDRARPGGRRGHRRARRVARAARPRALQHLWLRPLQPRGRADGGARALPRDARGPRLRDAPRADRGARGDAHGAQPRACPRPLRGDRGRAQGDCGQRPPRHRFVFADLRGGWRPRVPHRDVDGRARAGRARPHAPAEPAAGEAHPLRALAGPHARTRSHGRPARARGAAGEQPRPCGPRGRHRRRGRRDRRRAGPVLRPPAAQRDRAGVRVRAAFRLLLADGVGRHQQVLQRLYHDVLRHLLQPAPRRPGLERHERQLRELVGAELPHLQVLLGPPQPVLRQRLARPQERQRLLRHPGHRGVGGVGLLRQRGLLHAGQLRGGEERRLPRPDGAHDEPGRGARRQRGDEHHHRLRRQDGRPLGRARARARGLRRVAHLQRPAVRRQHRVAHAHALRLLPRHRLRRHLRQRRRPVRRQGLLRRQVLHPLLSRALDARL</sequence>
<feature type="region of interest" description="Disordered" evidence="1">
    <location>
        <begin position="348"/>
        <end position="399"/>
    </location>
</feature>
<dbReference type="AlphaFoldDB" id="A0A6J4M5K4"/>
<gene>
    <name evidence="2" type="ORF">AVDCRST_MAG68-3961</name>
</gene>
<evidence type="ECO:0000313" key="2">
    <source>
        <dbReference type="EMBL" id="CAA9346681.1"/>
    </source>
</evidence>
<evidence type="ECO:0000256" key="1">
    <source>
        <dbReference type="SAM" id="MobiDB-lite"/>
    </source>
</evidence>
<feature type="compositionally biased region" description="Basic residues" evidence="1">
    <location>
        <begin position="8"/>
        <end position="26"/>
    </location>
</feature>
<feature type="compositionally biased region" description="Basic and acidic residues" evidence="1">
    <location>
        <begin position="27"/>
        <end position="36"/>
    </location>
</feature>
<feature type="compositionally biased region" description="Basic and acidic residues" evidence="1">
    <location>
        <begin position="70"/>
        <end position="102"/>
    </location>
</feature>
<protein>
    <submittedName>
        <fullName evidence="2">Uncharacterized protein</fullName>
    </submittedName>
</protein>
<feature type="compositionally biased region" description="Basic and acidic residues" evidence="1">
    <location>
        <begin position="352"/>
        <end position="391"/>
    </location>
</feature>
<feature type="compositionally biased region" description="Basic residues" evidence="1">
    <location>
        <begin position="210"/>
        <end position="224"/>
    </location>
</feature>
<feature type="region of interest" description="Disordered" evidence="1">
    <location>
        <begin position="1"/>
        <end position="131"/>
    </location>
</feature>
<feature type="compositionally biased region" description="Basic residues" evidence="1">
    <location>
        <begin position="185"/>
        <end position="195"/>
    </location>
</feature>
<feature type="compositionally biased region" description="Low complexity" evidence="1">
    <location>
        <begin position="196"/>
        <end position="209"/>
    </location>
</feature>
<name>A0A6J4M5K4_9BACT</name>
<feature type="region of interest" description="Disordered" evidence="1">
    <location>
        <begin position="143"/>
        <end position="238"/>
    </location>
</feature>
<dbReference type="EMBL" id="CADCTW010000161">
    <property type="protein sequence ID" value="CAA9346681.1"/>
    <property type="molecule type" value="Genomic_DNA"/>
</dbReference>
<feature type="compositionally biased region" description="Basic residues" evidence="1">
    <location>
        <begin position="37"/>
        <end position="54"/>
    </location>
</feature>
<accession>A0A6J4M5K4</accession>